<feature type="domain" description="DUF927" evidence="1">
    <location>
        <begin position="174"/>
        <end position="456"/>
    </location>
</feature>
<evidence type="ECO:0000313" key="2">
    <source>
        <dbReference type="EMBL" id="SER19121.1"/>
    </source>
</evidence>
<dbReference type="GO" id="GO:0008270">
    <property type="term" value="F:zinc ion binding"/>
    <property type="evidence" value="ECO:0007669"/>
    <property type="project" value="InterPro"/>
</dbReference>
<dbReference type="Proteomes" id="UP000199267">
    <property type="component" value="Unassembled WGS sequence"/>
</dbReference>
<proteinExistence type="predicted"/>
<dbReference type="GO" id="GO:0003677">
    <property type="term" value="F:DNA binding"/>
    <property type="evidence" value="ECO:0007669"/>
    <property type="project" value="InterPro"/>
</dbReference>
<evidence type="ECO:0000313" key="3">
    <source>
        <dbReference type="Proteomes" id="UP000199267"/>
    </source>
</evidence>
<reference evidence="2 3" key="1">
    <citation type="submission" date="2016-10" db="EMBL/GenBank/DDBJ databases">
        <authorList>
            <person name="de Groot N.N."/>
        </authorList>
    </citation>
    <scope>NUCLEOTIDE SEQUENCE [LARGE SCALE GENOMIC DNA]</scope>
    <source>
        <strain evidence="2 3">DSM 378</strain>
    </source>
</reference>
<accession>A0A1H9M6C9</accession>
<dbReference type="RefSeq" id="WP_244158882.1">
    <property type="nucleotide sequence ID" value="NZ_FOFJ01000032.1"/>
</dbReference>
<evidence type="ECO:0000259" key="1">
    <source>
        <dbReference type="Pfam" id="PF06048"/>
    </source>
</evidence>
<dbReference type="EMBL" id="FOFJ01000032">
    <property type="protein sequence ID" value="SER19121.1"/>
    <property type="molecule type" value="Genomic_DNA"/>
</dbReference>
<dbReference type="Gene3D" id="3.90.580.10">
    <property type="entry name" value="Zinc finger, CHC2-type domain"/>
    <property type="match status" value="1"/>
</dbReference>
<protein>
    <submittedName>
        <fullName evidence="2">Uncharcterized protein, DUF927 family</fullName>
    </submittedName>
</protein>
<dbReference type="GO" id="GO:0006260">
    <property type="term" value="P:DNA replication"/>
    <property type="evidence" value="ECO:0007669"/>
    <property type="project" value="InterPro"/>
</dbReference>
<sequence length="743" mass="81337">MTVMNNHCDPLELLLARLQGVRQHGERYVARCPAHQDQSPSLSLSRGQGGRVLLHCHAGCETRDVLAAVGLELKDLFPDNLSREQRQQYRREQLEKERHFERLVIEAGNGSLAKGADLSDEDVARMALAQERIERLDRQLAEPAEPEPPRVEPERPCWGVYEGWVRNEKGARLKPGVYWHGYRRTKEDEEAELSEDSERPLRDDWIATPVFVVARTLNSDDGTEGRLLRLVTHGGDKEWAMPMETLGGSGEEIRRALFAMGAVIAPRQRGRFMEYLLDQQPRQTLATTSRPGWHASGVFVLPHRTIGGEGVRFQSSGRAPDLFRVRGELAQWQALVGARCVGNPVLTLAVGCALAGPLLNLVKVNGGGVHLVGDSSKGKSLAQLVGASVWGDPGPAGFGASWCMTKNGLEIEAASRNDTLLSLDEIKRANPKDIQEMAYSLANGCGKGTMNREREGRAKLSWTLLTLSSGERSLSEHAALSGDPAHAGAELRMVDVNAGTRTHGAFDDCHGLDGAGFHRLMTGAVGEHYGHLGPVFVEKLTAGNDRDGLLEAFAKVRAEFQSDSAQAGRVADRFAVVALAGEMAIAYGLLPWPVGTSLADSLLLYREWLERVGSGSAEDRQILASLARFIERHGDSRFSDVHAGETDNRVTNRAGYWEDEPNRRLFLFNTSGLQEAAHGFGLARIVTALDTAGAIVKRDIEKDRTRNTKKYRLPGGGSPKGLYVIDPDRLEMAGTDDNKHTGT</sequence>
<dbReference type="AlphaFoldDB" id="A0A1H9M6C9"/>
<dbReference type="InterPro" id="IPR009270">
    <property type="entry name" value="DUF927"/>
</dbReference>
<gene>
    <name evidence="2" type="ORF">SAMN04244573_03062</name>
</gene>
<dbReference type="InterPro" id="IPR036977">
    <property type="entry name" value="DNA_primase_Znf_CHC2"/>
</dbReference>
<dbReference type="SUPFAM" id="SSF57783">
    <property type="entry name" value="Zinc beta-ribbon"/>
    <property type="match status" value="1"/>
</dbReference>
<name>A0A1H9M6C9_9GAMM</name>
<dbReference type="Pfam" id="PF06048">
    <property type="entry name" value="DUF927"/>
    <property type="match status" value="1"/>
</dbReference>
<organism evidence="2 3">
    <name type="scientific">Azotobacter beijerinckii</name>
    <dbReference type="NCBI Taxonomy" id="170623"/>
    <lineage>
        <taxon>Bacteria</taxon>
        <taxon>Pseudomonadati</taxon>
        <taxon>Pseudomonadota</taxon>
        <taxon>Gammaproteobacteria</taxon>
        <taxon>Pseudomonadales</taxon>
        <taxon>Pseudomonadaceae</taxon>
        <taxon>Azotobacter</taxon>
    </lineage>
</organism>